<dbReference type="EMBL" id="BQXS01011400">
    <property type="protein sequence ID" value="GKT37154.1"/>
    <property type="molecule type" value="Genomic_DNA"/>
</dbReference>
<evidence type="ECO:0000313" key="2">
    <source>
        <dbReference type="Proteomes" id="UP001057375"/>
    </source>
</evidence>
<gene>
    <name evidence="1" type="ORF">ADUPG1_009997</name>
</gene>
<protein>
    <submittedName>
        <fullName evidence="1">Uncharacterized protein</fullName>
    </submittedName>
</protein>
<comment type="caution">
    <text evidence="1">The sequence shown here is derived from an EMBL/GenBank/DDBJ whole genome shotgun (WGS) entry which is preliminary data.</text>
</comment>
<evidence type="ECO:0000313" key="1">
    <source>
        <dbReference type="EMBL" id="GKT37154.1"/>
    </source>
</evidence>
<dbReference type="Proteomes" id="UP001057375">
    <property type="component" value="Unassembled WGS sequence"/>
</dbReference>
<keyword evidence="2" id="KW-1185">Reference proteome</keyword>
<reference evidence="1" key="1">
    <citation type="submission" date="2022-03" db="EMBL/GenBank/DDBJ databases">
        <title>Draft genome sequence of Aduncisulcus paluster, a free-living microaerophilic Fornicata.</title>
        <authorList>
            <person name="Yuyama I."/>
            <person name="Kume K."/>
            <person name="Tamura T."/>
            <person name="Inagaki Y."/>
            <person name="Hashimoto T."/>
        </authorList>
    </citation>
    <scope>NUCLEOTIDE SEQUENCE</scope>
    <source>
        <strain evidence="1">NY0171</strain>
    </source>
</reference>
<sequence length="395" mass="45135">MSSTSLINPDVSAIEEYIDTRSLIPIEAQIVKIRGQLTHAETTLFHNVLVRQISDTFYRSLRSEMLRDKIEYGIPCVIPSIKTVHRLRKTVLESNRKCHFKLHDETVEFRWRSPISILPSFIFYNFEHFVHFSPYLSLPIFEESNPHCCSYLKYYQLYENTVKEMGLKPLPSLDREWSTIKHPTYDEYVALCQLNHLTPVFIVPILVFMDGVMTCRAGHTALTIRWTLANVKDDFKTKNCAWKEISILPEIGQIATSAFLHQLVKDATALQKGIEVVINSVTIRLYGTLFHIIADGKQVTDNIGTKHSSNDPCPWCDLTGIELLSADGIGGKRRFSSIATSRQTLTTINSQLPLWWGYRTGGLLFTPFRLHSADMLHVEDLGNSHDLARLLIRQG</sequence>
<name>A0ABQ5L043_9EUKA</name>
<accession>A0ABQ5L043</accession>
<proteinExistence type="predicted"/>
<organism evidence="1 2">
    <name type="scientific">Aduncisulcus paluster</name>
    <dbReference type="NCBI Taxonomy" id="2918883"/>
    <lineage>
        <taxon>Eukaryota</taxon>
        <taxon>Metamonada</taxon>
        <taxon>Carpediemonas-like organisms</taxon>
        <taxon>Aduncisulcus</taxon>
    </lineage>
</organism>